<accession>A0A1J1LT43</accession>
<dbReference type="SUPFAM" id="SSF52980">
    <property type="entry name" value="Restriction endonuclease-like"/>
    <property type="match status" value="1"/>
</dbReference>
<dbReference type="InterPro" id="IPR008538">
    <property type="entry name" value="Uma2"/>
</dbReference>
<dbReference type="InterPro" id="IPR012296">
    <property type="entry name" value="Nuclease_put_TT1808"/>
</dbReference>
<dbReference type="PANTHER" id="PTHR36558:SF1">
    <property type="entry name" value="RESTRICTION ENDONUCLEASE DOMAIN-CONTAINING PROTEIN-RELATED"/>
    <property type="match status" value="1"/>
</dbReference>
<feature type="domain" description="Putative restriction endonuclease" evidence="1">
    <location>
        <begin position="12"/>
        <end position="179"/>
    </location>
</feature>
<dbReference type="STRING" id="671072.PL9214650617"/>
<name>A0A1J1LT43_9CYAN</name>
<dbReference type="RefSeq" id="WP_072722141.1">
    <property type="nucleotide sequence ID" value="NZ_LN889813.1"/>
</dbReference>
<dbReference type="InterPro" id="IPR011335">
    <property type="entry name" value="Restrct_endonuc-II-like"/>
</dbReference>
<gene>
    <name evidence="2" type="ORF">PL9214650617</name>
</gene>
<evidence type="ECO:0000313" key="3">
    <source>
        <dbReference type="Proteomes" id="UP000184315"/>
    </source>
</evidence>
<dbReference type="Proteomes" id="UP000184315">
    <property type="component" value="Unassembled WGS sequence"/>
</dbReference>
<dbReference type="EMBL" id="CZDF01000172">
    <property type="protein sequence ID" value="CUR35178.1"/>
    <property type="molecule type" value="Genomic_DNA"/>
</dbReference>
<evidence type="ECO:0000259" key="1">
    <source>
        <dbReference type="Pfam" id="PF05685"/>
    </source>
</evidence>
<evidence type="ECO:0000313" key="2">
    <source>
        <dbReference type="EMBL" id="CUR35178.1"/>
    </source>
</evidence>
<reference evidence="3" key="1">
    <citation type="submission" date="2015-10" db="EMBL/GenBank/DDBJ databases">
        <authorList>
            <person name="Regsiter A."/>
            <person name="william w."/>
        </authorList>
    </citation>
    <scope>NUCLEOTIDE SEQUENCE [LARGE SCALE GENOMIC DNA]</scope>
</reference>
<protein>
    <recommendedName>
        <fullName evidence="1">Putative restriction endonuclease domain-containing protein</fullName>
    </recommendedName>
</protein>
<dbReference type="CDD" id="cd06260">
    <property type="entry name" value="DUF820-like"/>
    <property type="match status" value="1"/>
</dbReference>
<dbReference type="AlphaFoldDB" id="A0A1J1LT43"/>
<dbReference type="Gene3D" id="3.90.1570.10">
    <property type="entry name" value="tt1808, chain A"/>
    <property type="match status" value="1"/>
</dbReference>
<sequence length="195" mass="23358">MVVQTKPLLYSPEDYLKLEETAEFKHEYRDGEIIPMTGGTTNHNQILVNLCAHLYFALRKQNYRVFTSDVRLWIPDYRLYTYPDLMVIRGDVSYHENRTDTVFNPLVIVEVLSKSTENYDRGDKFKFYRSIPEFQEYILIDQYQYSVEQFIKTETGRWQLNFYESADSILTLSTVEFQMNLTDLYEQVNFEQLEE</sequence>
<dbReference type="Pfam" id="PF05685">
    <property type="entry name" value="Uma2"/>
    <property type="match status" value="1"/>
</dbReference>
<dbReference type="OrthoDB" id="422510at2"/>
<dbReference type="PANTHER" id="PTHR36558">
    <property type="entry name" value="GLR1098 PROTEIN"/>
    <property type="match status" value="1"/>
</dbReference>
<proteinExistence type="predicted"/>
<keyword evidence="3" id="KW-1185">Reference proteome</keyword>
<organism evidence="2 3">
    <name type="scientific">Planktothrix tepida PCC 9214</name>
    <dbReference type="NCBI Taxonomy" id="671072"/>
    <lineage>
        <taxon>Bacteria</taxon>
        <taxon>Bacillati</taxon>
        <taxon>Cyanobacteriota</taxon>
        <taxon>Cyanophyceae</taxon>
        <taxon>Oscillatoriophycideae</taxon>
        <taxon>Oscillatoriales</taxon>
        <taxon>Microcoleaceae</taxon>
        <taxon>Planktothrix</taxon>
    </lineage>
</organism>